<name>A0ABR4N8Y0_9FUNG</name>
<dbReference type="SUPFAM" id="SSF53335">
    <property type="entry name" value="S-adenosyl-L-methionine-dependent methyltransferases"/>
    <property type="match status" value="1"/>
</dbReference>
<evidence type="ECO:0000313" key="2">
    <source>
        <dbReference type="Proteomes" id="UP001527925"/>
    </source>
</evidence>
<gene>
    <name evidence="1" type="ORF">HK105_204380</name>
</gene>
<sequence>MDADTQLTRHGAAYAYTSPQSARFYDSLLGIILPGDKASRSKEISLTCEHAVLSLLGRIQAAAAAAGLEALSLDPKAPVPPAAAASVSAADLVVRSADLGCGTGRSLVRGIVDMDEWLSRRPDLAALGVRFEVFGVDHSKAMLDRAAVRLDKMLPTLELKHPDRFKLRLVHASFGGLTAPDAVITAAWSAGTRINDTSGMALPWATGPALDAAVISGGAVNLLVTEEDNIRMLKEAEKVLLRPHGTLIVPVLHRQAAFSDSTTGIAVLTPAEPGLDACFFERSLLDRKVEKINGEVSVATDTFLLSQHTVVKSSESDESGAEFEAGERIGSAEEKWSIRTTTAAELVRWVKQHTPGLTVTVLDEIDDPEDAVPSSAFYSSILLVQANGNA</sequence>
<dbReference type="EMBL" id="JADGIZ020000019">
    <property type="protein sequence ID" value="KAL2915957.1"/>
    <property type="molecule type" value="Genomic_DNA"/>
</dbReference>
<evidence type="ECO:0008006" key="3">
    <source>
        <dbReference type="Google" id="ProtNLM"/>
    </source>
</evidence>
<dbReference type="Gene3D" id="3.40.50.150">
    <property type="entry name" value="Vaccinia Virus protein VP39"/>
    <property type="match status" value="1"/>
</dbReference>
<proteinExistence type="predicted"/>
<comment type="caution">
    <text evidence="1">The sequence shown here is derived from an EMBL/GenBank/DDBJ whole genome shotgun (WGS) entry which is preliminary data.</text>
</comment>
<dbReference type="InterPro" id="IPR029063">
    <property type="entry name" value="SAM-dependent_MTases_sf"/>
</dbReference>
<evidence type="ECO:0000313" key="1">
    <source>
        <dbReference type="EMBL" id="KAL2915957.1"/>
    </source>
</evidence>
<accession>A0ABR4N8Y0</accession>
<reference evidence="1 2" key="1">
    <citation type="submission" date="2023-09" db="EMBL/GenBank/DDBJ databases">
        <title>Pangenome analysis of Batrachochytrium dendrobatidis and related Chytrids.</title>
        <authorList>
            <person name="Yacoub M.N."/>
            <person name="Stajich J.E."/>
            <person name="James T.Y."/>
        </authorList>
    </citation>
    <scope>NUCLEOTIDE SEQUENCE [LARGE SCALE GENOMIC DNA]</scope>
    <source>
        <strain evidence="1 2">JEL0888</strain>
    </source>
</reference>
<organism evidence="1 2">
    <name type="scientific">Polyrhizophydium stewartii</name>
    <dbReference type="NCBI Taxonomy" id="2732419"/>
    <lineage>
        <taxon>Eukaryota</taxon>
        <taxon>Fungi</taxon>
        <taxon>Fungi incertae sedis</taxon>
        <taxon>Chytridiomycota</taxon>
        <taxon>Chytridiomycota incertae sedis</taxon>
        <taxon>Chytridiomycetes</taxon>
        <taxon>Rhizophydiales</taxon>
        <taxon>Rhizophydiales incertae sedis</taxon>
        <taxon>Polyrhizophydium</taxon>
    </lineage>
</organism>
<protein>
    <recommendedName>
        <fullName evidence="3">Methyltransferase domain-containing protein</fullName>
    </recommendedName>
</protein>
<dbReference type="Proteomes" id="UP001527925">
    <property type="component" value="Unassembled WGS sequence"/>
</dbReference>
<keyword evidence="2" id="KW-1185">Reference proteome</keyword>